<dbReference type="Pfam" id="PF13417">
    <property type="entry name" value="GST_N_3"/>
    <property type="match status" value="1"/>
</dbReference>
<dbReference type="SUPFAM" id="SSF47616">
    <property type="entry name" value="GST C-terminal domain-like"/>
    <property type="match status" value="1"/>
</dbReference>
<keyword evidence="5" id="KW-1185">Reference proteome</keyword>
<evidence type="ECO:0000313" key="4">
    <source>
        <dbReference type="EMBL" id="KAF4310967.1"/>
    </source>
</evidence>
<comment type="caution">
    <text evidence="4">The sequence shown here is derived from an EMBL/GenBank/DDBJ whole genome shotgun (WGS) entry which is preliminary data.</text>
</comment>
<dbReference type="CDD" id="cd03046">
    <property type="entry name" value="GST_N_GTT1_like"/>
    <property type="match status" value="1"/>
</dbReference>
<dbReference type="PROSITE" id="PS50404">
    <property type="entry name" value="GST_NTER"/>
    <property type="match status" value="1"/>
</dbReference>
<evidence type="ECO:0000259" key="2">
    <source>
        <dbReference type="PROSITE" id="PS50404"/>
    </source>
</evidence>
<dbReference type="Proteomes" id="UP000572817">
    <property type="component" value="Unassembled WGS sequence"/>
</dbReference>
<dbReference type="InterPro" id="IPR040079">
    <property type="entry name" value="Glutathione_S-Trfase"/>
</dbReference>
<evidence type="ECO:0000256" key="1">
    <source>
        <dbReference type="ARBA" id="ARBA00007409"/>
    </source>
</evidence>
<dbReference type="GO" id="GO:0016740">
    <property type="term" value="F:transferase activity"/>
    <property type="evidence" value="ECO:0007669"/>
    <property type="project" value="UniProtKB-KW"/>
</dbReference>
<dbReference type="SFLD" id="SFLDG00358">
    <property type="entry name" value="Main_(cytGST)"/>
    <property type="match status" value="1"/>
</dbReference>
<dbReference type="AlphaFoldDB" id="A0A8H4J0Z5"/>
<dbReference type="InterPro" id="IPR036282">
    <property type="entry name" value="Glutathione-S-Trfase_C_sf"/>
</dbReference>
<name>A0A8H4J0Z5_9PEZI</name>
<dbReference type="EMBL" id="WWBZ02000012">
    <property type="protein sequence ID" value="KAF4310967.1"/>
    <property type="molecule type" value="Genomic_DNA"/>
</dbReference>
<dbReference type="InterPro" id="IPR004046">
    <property type="entry name" value="GST_C"/>
</dbReference>
<dbReference type="OrthoDB" id="2309723at2759"/>
<reference evidence="4" key="1">
    <citation type="submission" date="2020-04" db="EMBL/GenBank/DDBJ databases">
        <title>Genome Assembly and Annotation of Botryosphaeria dothidea sdau 11-99, a Latent Pathogen of Apple Fruit Ring Rot in China.</title>
        <authorList>
            <person name="Yu C."/>
            <person name="Diao Y."/>
            <person name="Lu Q."/>
            <person name="Zhao J."/>
            <person name="Cui S."/>
            <person name="Peng C."/>
            <person name="He B."/>
            <person name="Liu H."/>
        </authorList>
    </citation>
    <scope>NUCLEOTIDE SEQUENCE [LARGE SCALE GENOMIC DNA]</scope>
    <source>
        <strain evidence="4">Sdau11-99</strain>
    </source>
</reference>
<feature type="domain" description="GST N-terminal" evidence="2">
    <location>
        <begin position="1"/>
        <end position="84"/>
    </location>
</feature>
<accession>A0A8H4J0Z5</accession>
<dbReference type="PANTHER" id="PTHR44051">
    <property type="entry name" value="GLUTATHIONE S-TRANSFERASE-RELATED"/>
    <property type="match status" value="1"/>
</dbReference>
<feature type="domain" description="GST C-terminal" evidence="3">
    <location>
        <begin position="91"/>
        <end position="220"/>
    </location>
</feature>
<dbReference type="InterPro" id="IPR036249">
    <property type="entry name" value="Thioredoxin-like_sf"/>
</dbReference>
<organism evidence="4 5">
    <name type="scientific">Botryosphaeria dothidea</name>
    <dbReference type="NCBI Taxonomy" id="55169"/>
    <lineage>
        <taxon>Eukaryota</taxon>
        <taxon>Fungi</taxon>
        <taxon>Dikarya</taxon>
        <taxon>Ascomycota</taxon>
        <taxon>Pezizomycotina</taxon>
        <taxon>Dothideomycetes</taxon>
        <taxon>Dothideomycetes incertae sedis</taxon>
        <taxon>Botryosphaeriales</taxon>
        <taxon>Botryosphaeriaceae</taxon>
        <taxon>Botryosphaeria</taxon>
    </lineage>
</organism>
<proteinExistence type="inferred from homology"/>
<dbReference type="Pfam" id="PF00043">
    <property type="entry name" value="GST_C"/>
    <property type="match status" value="1"/>
</dbReference>
<dbReference type="Gene3D" id="3.40.30.10">
    <property type="entry name" value="Glutaredoxin"/>
    <property type="match status" value="1"/>
</dbReference>
<dbReference type="InterPro" id="IPR004045">
    <property type="entry name" value="Glutathione_S-Trfase_N"/>
</dbReference>
<comment type="similarity">
    <text evidence="1">Belongs to the GST superfamily.</text>
</comment>
<dbReference type="PANTHER" id="PTHR44051:SF9">
    <property type="entry name" value="GLUTATHIONE S-TRANSFERASE 1"/>
    <property type="match status" value="1"/>
</dbReference>
<dbReference type="InterPro" id="IPR010987">
    <property type="entry name" value="Glutathione-S-Trfase_C-like"/>
</dbReference>
<dbReference type="FunFam" id="1.20.1050.10:FF:000069">
    <property type="entry name" value="Putative elongation factor 1-gamma"/>
    <property type="match status" value="1"/>
</dbReference>
<dbReference type="PROSITE" id="PS50405">
    <property type="entry name" value="GST_CTER"/>
    <property type="match status" value="1"/>
</dbReference>
<dbReference type="SFLD" id="SFLDS00019">
    <property type="entry name" value="Glutathione_Transferase_(cytos"/>
    <property type="match status" value="1"/>
</dbReference>
<evidence type="ECO:0000313" key="5">
    <source>
        <dbReference type="Proteomes" id="UP000572817"/>
    </source>
</evidence>
<protein>
    <submittedName>
        <fullName evidence="4">Glutathione S-transferase</fullName>
    </submittedName>
</protein>
<gene>
    <name evidence="4" type="ORF">GTA08_BOTSDO13575</name>
</gene>
<sequence length="220" mass="24810">MAPITLYFLQVSRSIRTAWLLEELGLDYDVKVWERQENQKAPQDAKAAGCSPLGKFPSLRDGDLTVHESGAINEYLCAKYDKTNRLIPKADEAAQIKILQWVHAAEATFMLHCLAIIYARWNYPASASKEGLAEMEKGMGVNMQNDLDWIEKELAESGSTFLVGDSVTAADIMMQFSISYIFTRQLGTQGKTWPKTEAWLKRCEETPSFKKAVEKTGHHM</sequence>
<dbReference type="SUPFAM" id="SSF52833">
    <property type="entry name" value="Thioredoxin-like"/>
    <property type="match status" value="1"/>
</dbReference>
<evidence type="ECO:0000259" key="3">
    <source>
        <dbReference type="PROSITE" id="PS50405"/>
    </source>
</evidence>
<dbReference type="Gene3D" id="1.20.1050.10">
    <property type="match status" value="1"/>
</dbReference>